<dbReference type="InterPro" id="IPR023753">
    <property type="entry name" value="FAD/NAD-binding_dom"/>
</dbReference>
<dbReference type="Pfam" id="PF07992">
    <property type="entry name" value="Pyr_redox_2"/>
    <property type="match status" value="1"/>
</dbReference>
<comment type="caution">
    <text evidence="2">The sequence shown here is derived from an EMBL/GenBank/DDBJ whole genome shotgun (WGS) entry which is preliminary data.</text>
</comment>
<dbReference type="Proteomes" id="UP000581769">
    <property type="component" value="Unassembled WGS sequence"/>
</dbReference>
<dbReference type="EMBL" id="JACHMG010000001">
    <property type="protein sequence ID" value="MBB4684015.1"/>
    <property type="molecule type" value="Genomic_DNA"/>
</dbReference>
<dbReference type="RefSeq" id="WP_184778825.1">
    <property type="nucleotide sequence ID" value="NZ_JACHMG010000001.1"/>
</dbReference>
<dbReference type="InterPro" id="IPR036188">
    <property type="entry name" value="FAD/NAD-bd_sf"/>
</dbReference>
<name>A0A840IRE2_9PSEU</name>
<evidence type="ECO:0000313" key="2">
    <source>
        <dbReference type="EMBL" id="MBB4684015.1"/>
    </source>
</evidence>
<evidence type="ECO:0000259" key="1">
    <source>
        <dbReference type="Pfam" id="PF07992"/>
    </source>
</evidence>
<organism evidence="2 3">
    <name type="scientific">Amycolatopsis jiangsuensis</name>
    <dbReference type="NCBI Taxonomy" id="1181879"/>
    <lineage>
        <taxon>Bacteria</taxon>
        <taxon>Bacillati</taxon>
        <taxon>Actinomycetota</taxon>
        <taxon>Actinomycetes</taxon>
        <taxon>Pseudonocardiales</taxon>
        <taxon>Pseudonocardiaceae</taxon>
        <taxon>Amycolatopsis</taxon>
    </lineage>
</organism>
<accession>A0A840IRE2</accession>
<dbReference type="GO" id="GO:0016491">
    <property type="term" value="F:oxidoreductase activity"/>
    <property type="evidence" value="ECO:0007669"/>
    <property type="project" value="InterPro"/>
</dbReference>
<dbReference type="AlphaFoldDB" id="A0A840IRE2"/>
<dbReference type="Gene3D" id="3.50.50.60">
    <property type="entry name" value="FAD/NAD(P)-binding domain"/>
    <property type="match status" value="1"/>
</dbReference>
<reference evidence="2 3" key="1">
    <citation type="submission" date="2020-08" db="EMBL/GenBank/DDBJ databases">
        <title>Sequencing the genomes of 1000 actinobacteria strains.</title>
        <authorList>
            <person name="Klenk H.-P."/>
        </authorList>
    </citation>
    <scope>NUCLEOTIDE SEQUENCE [LARGE SCALE GENOMIC DNA]</scope>
    <source>
        <strain evidence="2 3">DSM 45859</strain>
    </source>
</reference>
<proteinExistence type="predicted"/>
<gene>
    <name evidence="2" type="ORF">BJY18_001500</name>
</gene>
<protein>
    <submittedName>
        <fullName evidence="2">NADPH-dependent 2,4-dienoyl-CoA reductase/sulfur reductase-like enzyme</fullName>
    </submittedName>
</protein>
<sequence length="116" mass="12077">MDADELVVLGSGAAGVSAACAYREAGGTGPVRILSADVDPPYERPPLSKNFLRGETSAEKISLLDAGEDHALWRRLGAAGHRIGQEPGAIVRTSARLDGRAPDGLSTLLRRLASGE</sequence>
<keyword evidence="3" id="KW-1185">Reference proteome</keyword>
<evidence type="ECO:0000313" key="3">
    <source>
        <dbReference type="Proteomes" id="UP000581769"/>
    </source>
</evidence>
<feature type="domain" description="FAD/NAD(P)-binding" evidence="1">
    <location>
        <begin position="5"/>
        <end position="71"/>
    </location>
</feature>
<dbReference type="SUPFAM" id="SSF51905">
    <property type="entry name" value="FAD/NAD(P)-binding domain"/>
    <property type="match status" value="1"/>
</dbReference>